<comment type="caution">
    <text evidence="6">The sequence shown here is derived from an EMBL/GenBank/DDBJ whole genome shotgun (WGS) entry which is preliminary data.</text>
</comment>
<evidence type="ECO:0000256" key="3">
    <source>
        <dbReference type="ARBA" id="ARBA00022603"/>
    </source>
</evidence>
<evidence type="ECO:0000256" key="4">
    <source>
        <dbReference type="ARBA" id="ARBA00022679"/>
    </source>
</evidence>
<reference evidence="6" key="1">
    <citation type="submission" date="2014-03" db="EMBL/GenBank/DDBJ databases">
        <authorList>
            <person name="Casaregola S."/>
        </authorList>
    </citation>
    <scope>NUCLEOTIDE SEQUENCE [LARGE SCALE GENOMIC DNA]</scope>
    <source>
        <strain evidence="6">CLIB 918</strain>
    </source>
</reference>
<keyword evidence="4 5" id="KW-0808">Transferase</keyword>
<dbReference type="PANTHER" id="PTHR13200:SF0">
    <property type="entry name" value="EEF1A LYSINE METHYLTRANSFERASE 1"/>
    <property type="match status" value="1"/>
</dbReference>
<evidence type="ECO:0000313" key="6">
    <source>
        <dbReference type="EMBL" id="CDO55214.1"/>
    </source>
</evidence>
<dbReference type="EC" id="2.1.1.-" evidence="5"/>
<dbReference type="GO" id="GO:0016279">
    <property type="term" value="F:protein-lysine N-methyltransferase activity"/>
    <property type="evidence" value="ECO:0007669"/>
    <property type="project" value="UniProtKB-UniRule"/>
</dbReference>
<dbReference type="Pfam" id="PF10237">
    <property type="entry name" value="N6-adenineMlase"/>
    <property type="match status" value="1"/>
</dbReference>
<proteinExistence type="inferred from homology"/>
<dbReference type="AlphaFoldDB" id="A0A0J9XD96"/>
<name>A0A0J9XD96_GEOCN</name>
<dbReference type="GO" id="GO:0005737">
    <property type="term" value="C:cytoplasm"/>
    <property type="evidence" value="ECO:0007669"/>
    <property type="project" value="UniProtKB-SubCell"/>
</dbReference>
<organism evidence="6 7">
    <name type="scientific">Geotrichum candidum</name>
    <name type="common">Oospora lactis</name>
    <name type="synonym">Dipodascus geotrichum</name>
    <dbReference type="NCBI Taxonomy" id="1173061"/>
    <lineage>
        <taxon>Eukaryota</taxon>
        <taxon>Fungi</taxon>
        <taxon>Dikarya</taxon>
        <taxon>Ascomycota</taxon>
        <taxon>Saccharomycotina</taxon>
        <taxon>Dipodascomycetes</taxon>
        <taxon>Dipodascales</taxon>
        <taxon>Dipodascaceae</taxon>
        <taxon>Geotrichum</taxon>
    </lineage>
</organism>
<dbReference type="InterPro" id="IPR041370">
    <property type="entry name" value="Mlase_EEF1AKMT1/ZCCHC4"/>
</dbReference>
<dbReference type="Proteomes" id="UP000242525">
    <property type="component" value="Unassembled WGS sequence"/>
</dbReference>
<keyword evidence="7" id="KW-1185">Reference proteome</keyword>
<comment type="subcellular location">
    <subcellularLocation>
        <location evidence="1 5">Cytoplasm</location>
    </subcellularLocation>
</comment>
<keyword evidence="3 5" id="KW-0489">Methyltransferase</keyword>
<gene>
    <name evidence="5" type="primary">EFM5</name>
    <name evidence="6" type="ORF">BN980_GECA10s01649g</name>
</gene>
<keyword evidence="2 5" id="KW-0963">Cytoplasm</keyword>
<dbReference type="SUPFAM" id="SSF53335">
    <property type="entry name" value="S-adenosyl-L-methionine-dependent methyltransferases"/>
    <property type="match status" value="1"/>
</dbReference>
<accession>A0A0J9XD96</accession>
<dbReference type="GO" id="GO:0032259">
    <property type="term" value="P:methylation"/>
    <property type="evidence" value="ECO:0007669"/>
    <property type="project" value="UniProtKB-KW"/>
</dbReference>
<evidence type="ECO:0000256" key="1">
    <source>
        <dbReference type="ARBA" id="ARBA00004496"/>
    </source>
</evidence>
<dbReference type="OrthoDB" id="206354at2759"/>
<evidence type="ECO:0000256" key="2">
    <source>
        <dbReference type="ARBA" id="ARBA00022490"/>
    </source>
</evidence>
<protein>
    <recommendedName>
        <fullName evidence="5">Protein-lysine N-methyltransferase EFM5</fullName>
        <ecNumber evidence="5">2.1.1.-</ecNumber>
    </recommendedName>
    <alternativeName>
        <fullName evidence="5">Elongation factor methyltransferase 5</fullName>
    </alternativeName>
</protein>
<evidence type="ECO:0000256" key="5">
    <source>
        <dbReference type="HAMAP-Rule" id="MF_03187"/>
    </source>
</evidence>
<dbReference type="InterPro" id="IPR029063">
    <property type="entry name" value="SAM-dependent_MTases_sf"/>
</dbReference>
<comment type="similarity">
    <text evidence="5">Belongs to the class I-like SAM-binding methyltransferase superfamily. EFM5 family.</text>
</comment>
<dbReference type="InterPro" id="IPR019369">
    <property type="entry name" value="Efm5/EEF1AKMT1"/>
</dbReference>
<dbReference type="HAMAP" id="MF_03187">
    <property type="entry name" value="Methyltr_EFM5"/>
    <property type="match status" value="1"/>
</dbReference>
<evidence type="ECO:0000313" key="7">
    <source>
        <dbReference type="Proteomes" id="UP000242525"/>
    </source>
</evidence>
<comment type="function">
    <text evidence="5">S-adenosyl-L-methionine-dependent protein-lysine N-methyltransferase that trimethylates elongation factor 1-alpha at 'Lys-79'.</text>
</comment>
<dbReference type="EMBL" id="CCBN010000010">
    <property type="protein sequence ID" value="CDO55214.1"/>
    <property type="molecule type" value="Genomic_DNA"/>
</dbReference>
<dbReference type="STRING" id="1173061.A0A0J9XD96"/>
<sequence>MSDSEEEITLSASTLAALQEFRSEQETRQEAFNKLYSAAETKFDAATAAKKSIADFQEDWNLSQFWYSDDTQAVLARELLEDIAAGDDEEFPLRVAIISAPSVYSMALKLFGTNPRYERLFRDNFYLLEFDARFEHLAATPDRFVHYDFNKPVAVPPALKGTFDRVLVDPPFLSEECQSKAAITARYLLRPGQDSRVIVCTGERMKDTIKRVYPMTRMTTFRPEHGNGLSNEFRCYASYTSNLGNWTYEDEN</sequence>
<dbReference type="PANTHER" id="PTHR13200">
    <property type="entry name" value="EEF1A LYSINE METHYLTRANSFERASE 1"/>
    <property type="match status" value="1"/>
</dbReference>